<dbReference type="RefSeq" id="WP_343855181.1">
    <property type="nucleotide sequence ID" value="NZ_BAAAFI010000049.1"/>
</dbReference>
<protein>
    <submittedName>
        <fullName evidence="1">Uncharacterized protein</fullName>
    </submittedName>
</protein>
<dbReference type="EMBL" id="BAAAFI010000049">
    <property type="protein sequence ID" value="GAA0881336.1"/>
    <property type="molecule type" value="Genomic_DNA"/>
</dbReference>
<keyword evidence="2" id="KW-1185">Reference proteome</keyword>
<organism evidence="1 2">
    <name type="scientific">Algoriphagus jejuensis</name>
    <dbReference type="NCBI Taxonomy" id="419934"/>
    <lineage>
        <taxon>Bacteria</taxon>
        <taxon>Pseudomonadati</taxon>
        <taxon>Bacteroidota</taxon>
        <taxon>Cytophagia</taxon>
        <taxon>Cytophagales</taxon>
        <taxon>Cyclobacteriaceae</taxon>
        <taxon>Algoriphagus</taxon>
    </lineage>
</organism>
<name>A0ABN1N5U0_9BACT</name>
<accession>A0ABN1N5U0</accession>
<proteinExistence type="predicted"/>
<dbReference type="Proteomes" id="UP001500469">
    <property type="component" value="Unassembled WGS sequence"/>
</dbReference>
<gene>
    <name evidence="1" type="ORF">GCM10009119_43060</name>
</gene>
<sequence>MKNFGYLIVLLTLVTFSCSDDSDPIQACNVDNVLDLPWLQEKIEMYQVGDHTITMGTYDSQTVFVATTCCALCNMTAPPVFDCSGNLIGKIGYDGIMLEEIADKEIVWKSEDKSCGM</sequence>
<evidence type="ECO:0000313" key="2">
    <source>
        <dbReference type="Proteomes" id="UP001500469"/>
    </source>
</evidence>
<dbReference type="PROSITE" id="PS51257">
    <property type="entry name" value="PROKAR_LIPOPROTEIN"/>
    <property type="match status" value="1"/>
</dbReference>
<comment type="caution">
    <text evidence="1">The sequence shown here is derived from an EMBL/GenBank/DDBJ whole genome shotgun (WGS) entry which is preliminary data.</text>
</comment>
<evidence type="ECO:0000313" key="1">
    <source>
        <dbReference type="EMBL" id="GAA0881336.1"/>
    </source>
</evidence>
<reference evidence="1 2" key="1">
    <citation type="journal article" date="2019" name="Int. J. Syst. Evol. Microbiol.">
        <title>The Global Catalogue of Microorganisms (GCM) 10K type strain sequencing project: providing services to taxonomists for standard genome sequencing and annotation.</title>
        <authorList>
            <consortium name="The Broad Institute Genomics Platform"/>
            <consortium name="The Broad Institute Genome Sequencing Center for Infectious Disease"/>
            <person name="Wu L."/>
            <person name="Ma J."/>
        </authorList>
    </citation>
    <scope>NUCLEOTIDE SEQUENCE [LARGE SCALE GENOMIC DNA]</scope>
    <source>
        <strain evidence="1 2">JCM 16112</strain>
    </source>
</reference>